<name>A0ABU0X2E3_9PSEU</name>
<evidence type="ECO:0000259" key="1">
    <source>
        <dbReference type="PROSITE" id="PS51819"/>
    </source>
</evidence>
<sequence length="271" mass="28910">MSIVPNSPALAELHHGAPCWVDLATTDLQASIDFYTGLFGWYYADSAGRTVAVVDGLPVAELVPASQPSAWTLYLRTPHARATAERAHALGGAVLGEPTEVSTVVVDPSGAAIGFRHVPPDWLFGTNGHGAYAWAELNTRDVRAADAFFHELCGYEITQIGDGQAVDYTLWAIEGETVLGRQRMGGAFAPDTPPHWMVYFTAAPEIGADSAASRVLELGGQITVEPYDTPFGRITVVADHVGSVFSVIDPSRRSPLADDEVGSAIDDPYDE</sequence>
<gene>
    <name evidence="2" type="ORF">CKY47_20335</name>
</gene>
<dbReference type="InterPro" id="IPR052164">
    <property type="entry name" value="Anthracycline_SecMetBiosynth"/>
</dbReference>
<dbReference type="InterPro" id="IPR029068">
    <property type="entry name" value="Glyas_Bleomycin-R_OHBP_Dase"/>
</dbReference>
<keyword evidence="3" id="KW-1185">Reference proteome</keyword>
<proteinExistence type="predicted"/>
<feature type="domain" description="VOC" evidence="1">
    <location>
        <begin position="17"/>
        <end position="130"/>
    </location>
</feature>
<dbReference type="Pfam" id="PF18029">
    <property type="entry name" value="Glyoxalase_6"/>
    <property type="match status" value="1"/>
</dbReference>
<dbReference type="Gene3D" id="3.10.180.10">
    <property type="entry name" value="2,3-Dihydroxybiphenyl 1,2-Dioxygenase, domain 1"/>
    <property type="match status" value="2"/>
</dbReference>
<dbReference type="RefSeq" id="WP_306747522.1">
    <property type="nucleotide sequence ID" value="NZ_NSDM01000008.1"/>
</dbReference>
<accession>A0ABU0X2E3</accession>
<dbReference type="EMBL" id="NSDM01000008">
    <property type="protein sequence ID" value="MDQ2586295.1"/>
    <property type="molecule type" value="Genomic_DNA"/>
</dbReference>
<dbReference type="SUPFAM" id="SSF54593">
    <property type="entry name" value="Glyoxalase/Bleomycin resistance protein/Dihydroxybiphenyl dioxygenase"/>
    <property type="match status" value="2"/>
</dbReference>
<comment type="caution">
    <text evidence="2">The sequence shown here is derived from an EMBL/GenBank/DDBJ whole genome shotgun (WGS) entry which is preliminary data.</text>
</comment>
<dbReference type="PANTHER" id="PTHR33993:SF14">
    <property type="entry name" value="GB|AAF24581.1"/>
    <property type="match status" value="1"/>
</dbReference>
<evidence type="ECO:0000313" key="3">
    <source>
        <dbReference type="Proteomes" id="UP001225605"/>
    </source>
</evidence>
<dbReference type="InterPro" id="IPR037523">
    <property type="entry name" value="VOC_core"/>
</dbReference>
<reference evidence="2 3" key="1">
    <citation type="submission" date="2017-06" db="EMBL/GenBank/DDBJ databases">
        <title>Cultured bacterium strain Saccharothrix yanglingensis Hhs.015.</title>
        <authorList>
            <person name="Xia Y."/>
        </authorList>
    </citation>
    <scope>NUCLEOTIDE SEQUENCE [LARGE SCALE GENOMIC DNA]</scope>
    <source>
        <strain evidence="2 3">Hhs.015</strain>
    </source>
</reference>
<dbReference type="Proteomes" id="UP001225605">
    <property type="component" value="Unassembled WGS sequence"/>
</dbReference>
<feature type="domain" description="VOC" evidence="1">
    <location>
        <begin position="131"/>
        <end position="250"/>
    </location>
</feature>
<dbReference type="PROSITE" id="PS51819">
    <property type="entry name" value="VOC"/>
    <property type="match status" value="2"/>
</dbReference>
<protein>
    <submittedName>
        <fullName evidence="2">Bleomycin resistance protein</fullName>
    </submittedName>
</protein>
<dbReference type="CDD" id="cd07247">
    <property type="entry name" value="SgaA_N_like"/>
    <property type="match status" value="1"/>
</dbReference>
<organism evidence="2 3">
    <name type="scientific">Saccharothrix yanglingensis</name>
    <dbReference type="NCBI Taxonomy" id="659496"/>
    <lineage>
        <taxon>Bacteria</taxon>
        <taxon>Bacillati</taxon>
        <taxon>Actinomycetota</taxon>
        <taxon>Actinomycetes</taxon>
        <taxon>Pseudonocardiales</taxon>
        <taxon>Pseudonocardiaceae</taxon>
        <taxon>Saccharothrix</taxon>
    </lineage>
</organism>
<dbReference type="PANTHER" id="PTHR33993">
    <property type="entry name" value="GLYOXALASE-RELATED"/>
    <property type="match status" value="1"/>
</dbReference>
<dbReference type="InterPro" id="IPR041581">
    <property type="entry name" value="Glyoxalase_6"/>
</dbReference>
<evidence type="ECO:0000313" key="2">
    <source>
        <dbReference type="EMBL" id="MDQ2586295.1"/>
    </source>
</evidence>